<dbReference type="AlphaFoldDB" id="G7YAJ0"/>
<accession>G7YAJ0</accession>
<name>G7YAJ0_CLOSI</name>
<reference key="2">
    <citation type="submission" date="2011-10" db="EMBL/GenBank/DDBJ databases">
        <title>The genome and transcriptome sequence of Clonorchis sinensis provide insights into the carcinogenic liver fluke.</title>
        <authorList>
            <person name="Wang X."/>
            <person name="Huang Y."/>
            <person name="Chen W."/>
            <person name="Liu H."/>
            <person name="Guo L."/>
            <person name="Chen Y."/>
            <person name="Luo F."/>
            <person name="Zhou W."/>
            <person name="Sun J."/>
            <person name="Mao Q."/>
            <person name="Liang P."/>
            <person name="Zhou C."/>
            <person name="Tian Y."/>
            <person name="Men J."/>
            <person name="Lv X."/>
            <person name="Huang L."/>
            <person name="Zhou J."/>
            <person name="Hu Y."/>
            <person name="Li R."/>
            <person name="Zhang F."/>
            <person name="Lei H."/>
            <person name="Li X."/>
            <person name="Hu X."/>
            <person name="Liang C."/>
            <person name="Xu J."/>
            <person name="Wu Z."/>
            <person name="Yu X."/>
        </authorList>
    </citation>
    <scope>NUCLEOTIDE SEQUENCE</scope>
    <source>
        <strain>Henan</strain>
    </source>
</reference>
<keyword evidence="2" id="KW-1185">Reference proteome</keyword>
<evidence type="ECO:0000313" key="1">
    <source>
        <dbReference type="EMBL" id="GAA49974.1"/>
    </source>
</evidence>
<sequence>MNCTYTDKQMPHRPHGSIINRVVLLAAYSKSACHPAPASSGVWKSIFKLRHPVYLAAFNARTLKQAGQQAALALSLHSLGFDVCCVSEQEFKMQAQ</sequence>
<reference evidence="1" key="1">
    <citation type="journal article" date="2011" name="Genome Biol.">
        <title>The draft genome of the carcinogenic human liver fluke Clonorchis sinensis.</title>
        <authorList>
            <person name="Wang X."/>
            <person name="Chen W."/>
            <person name="Huang Y."/>
            <person name="Sun J."/>
            <person name="Men J."/>
            <person name="Liu H."/>
            <person name="Luo F."/>
            <person name="Guo L."/>
            <person name="Lv X."/>
            <person name="Deng C."/>
            <person name="Zhou C."/>
            <person name="Fan Y."/>
            <person name="Li X."/>
            <person name="Huang L."/>
            <person name="Hu Y."/>
            <person name="Liang C."/>
            <person name="Hu X."/>
            <person name="Xu J."/>
            <person name="Yu X."/>
        </authorList>
    </citation>
    <scope>NUCLEOTIDE SEQUENCE [LARGE SCALE GENOMIC DNA]</scope>
    <source>
        <strain evidence="1">Henan</strain>
    </source>
</reference>
<organism evidence="1 2">
    <name type="scientific">Clonorchis sinensis</name>
    <name type="common">Chinese liver fluke</name>
    <dbReference type="NCBI Taxonomy" id="79923"/>
    <lineage>
        <taxon>Eukaryota</taxon>
        <taxon>Metazoa</taxon>
        <taxon>Spiralia</taxon>
        <taxon>Lophotrochozoa</taxon>
        <taxon>Platyhelminthes</taxon>
        <taxon>Trematoda</taxon>
        <taxon>Digenea</taxon>
        <taxon>Opisthorchiida</taxon>
        <taxon>Opisthorchiata</taxon>
        <taxon>Opisthorchiidae</taxon>
        <taxon>Clonorchis</taxon>
    </lineage>
</organism>
<evidence type="ECO:0000313" key="2">
    <source>
        <dbReference type="Proteomes" id="UP000008909"/>
    </source>
</evidence>
<proteinExistence type="predicted"/>
<gene>
    <name evidence="1" type="ORF">CLF_103875</name>
</gene>
<protein>
    <submittedName>
        <fullName evidence="1">Polyprotein</fullName>
    </submittedName>
</protein>
<dbReference type="EMBL" id="DF143002">
    <property type="protein sequence ID" value="GAA49974.1"/>
    <property type="molecule type" value="Genomic_DNA"/>
</dbReference>
<dbReference type="Proteomes" id="UP000008909">
    <property type="component" value="Unassembled WGS sequence"/>
</dbReference>